<dbReference type="CDD" id="cd22677">
    <property type="entry name" value="FHA_Kanadaptin"/>
    <property type="match status" value="1"/>
</dbReference>
<name>A0A4W6F9H1_LATCA</name>
<dbReference type="InterPro" id="IPR000253">
    <property type="entry name" value="FHA_dom"/>
</dbReference>
<dbReference type="STRING" id="8187.ENSLCAP00010047166"/>
<evidence type="ECO:0000256" key="1">
    <source>
        <dbReference type="SAM" id="MobiDB-lite"/>
    </source>
</evidence>
<feature type="compositionally biased region" description="Basic and acidic residues" evidence="1">
    <location>
        <begin position="732"/>
        <end position="741"/>
    </location>
</feature>
<protein>
    <submittedName>
        <fullName evidence="5">Kanadaptin</fullName>
    </submittedName>
    <submittedName>
        <fullName evidence="3">Solute carrier family 4 member 1 adaptor protein</fullName>
    </submittedName>
</protein>
<dbReference type="InterPro" id="IPR008984">
    <property type="entry name" value="SMAD_FHA_dom_sf"/>
</dbReference>
<dbReference type="PROSITE" id="PS50006">
    <property type="entry name" value="FHA_DOMAIN"/>
    <property type="match status" value="1"/>
</dbReference>
<dbReference type="CTD" id="22950"/>
<feature type="compositionally biased region" description="Polar residues" evidence="1">
    <location>
        <begin position="77"/>
        <end position="86"/>
    </location>
</feature>
<dbReference type="Proteomes" id="UP000314980">
    <property type="component" value="Unassembled WGS sequence"/>
</dbReference>
<feature type="compositionally biased region" description="Polar residues" evidence="1">
    <location>
        <begin position="54"/>
        <end position="70"/>
    </location>
</feature>
<reference evidence="5" key="2">
    <citation type="submission" date="2025-04" db="UniProtKB">
        <authorList>
            <consortium name="RefSeq"/>
        </authorList>
    </citation>
    <scope>IDENTIFICATION</scope>
    <source>
        <tissue evidence="5">Brain</tissue>
    </source>
</reference>
<feature type="compositionally biased region" description="Acidic residues" evidence="1">
    <location>
        <begin position="1"/>
        <end position="11"/>
    </location>
</feature>
<dbReference type="RefSeq" id="XP_018550717.1">
    <property type="nucleotide sequence ID" value="XM_018695201.2"/>
</dbReference>
<evidence type="ECO:0000259" key="2">
    <source>
        <dbReference type="PROSITE" id="PS50006"/>
    </source>
</evidence>
<feature type="compositionally biased region" description="Acidic residues" evidence="1">
    <location>
        <begin position="637"/>
        <end position="654"/>
    </location>
</feature>
<reference evidence="4" key="1">
    <citation type="submission" date="2015-09" db="EMBL/GenBank/DDBJ databases">
        <authorList>
            <person name="Sai Rama Sridatta P."/>
        </authorList>
    </citation>
    <scope>NUCLEOTIDE SEQUENCE [LARGE SCALE GENOMIC DNA]</scope>
</reference>
<feature type="compositionally biased region" description="Basic and acidic residues" evidence="1">
    <location>
        <begin position="677"/>
        <end position="687"/>
    </location>
</feature>
<feature type="region of interest" description="Disordered" evidence="1">
    <location>
        <begin position="1"/>
        <end position="136"/>
    </location>
</feature>
<dbReference type="GeneTree" id="ENSGT00940000155320"/>
<evidence type="ECO:0000313" key="3">
    <source>
        <dbReference type="Ensembl" id="ENSLCAP00010047166.1"/>
    </source>
</evidence>
<feature type="compositionally biased region" description="Basic and acidic residues" evidence="1">
    <location>
        <begin position="88"/>
        <end position="120"/>
    </location>
</feature>
<organism evidence="3 4">
    <name type="scientific">Lates calcarifer</name>
    <name type="common">Barramundi</name>
    <name type="synonym">Holocentrus calcarifer</name>
    <dbReference type="NCBI Taxonomy" id="8187"/>
    <lineage>
        <taxon>Eukaryota</taxon>
        <taxon>Metazoa</taxon>
        <taxon>Chordata</taxon>
        <taxon>Craniata</taxon>
        <taxon>Vertebrata</taxon>
        <taxon>Euteleostomi</taxon>
        <taxon>Actinopterygii</taxon>
        <taxon>Neopterygii</taxon>
        <taxon>Teleostei</taxon>
        <taxon>Neoteleostei</taxon>
        <taxon>Acanthomorphata</taxon>
        <taxon>Carangaria</taxon>
        <taxon>Carangaria incertae sedis</taxon>
        <taxon>Centropomidae</taxon>
        <taxon>Lates</taxon>
    </lineage>
</organism>
<dbReference type="Gene3D" id="2.60.200.20">
    <property type="match status" value="1"/>
</dbReference>
<dbReference type="SMART" id="SM00240">
    <property type="entry name" value="FHA"/>
    <property type="match status" value="1"/>
</dbReference>
<dbReference type="AlphaFoldDB" id="A0A4W6F9H1"/>
<feature type="compositionally biased region" description="Polar residues" evidence="1">
    <location>
        <begin position="318"/>
        <end position="327"/>
    </location>
</feature>
<feature type="compositionally biased region" description="Acidic residues" evidence="1">
    <location>
        <begin position="296"/>
        <end position="314"/>
    </location>
</feature>
<dbReference type="FunFam" id="2.60.200.20:FF:000023">
    <property type="entry name" value="Solute carrier family 4 member 1 adaptor protein"/>
    <property type="match status" value="1"/>
</dbReference>
<feature type="compositionally biased region" description="Low complexity" evidence="1">
    <location>
        <begin position="602"/>
        <end position="615"/>
    </location>
</feature>
<dbReference type="Ensembl" id="ENSLCAT00010048326.1">
    <property type="protein sequence ID" value="ENSLCAP00010047166.1"/>
    <property type="gene ID" value="ENSLCAG00010021896.1"/>
</dbReference>
<gene>
    <name evidence="3 5" type="primary">slc4a1ap</name>
</gene>
<accession>A0A4W6F9H1</accession>
<dbReference type="Proteomes" id="UP000694890">
    <property type="component" value="Linkage group LG19"/>
</dbReference>
<feature type="region of interest" description="Disordered" evidence="1">
    <location>
        <begin position="577"/>
        <end position="796"/>
    </location>
</feature>
<feature type="region of interest" description="Disordered" evidence="1">
    <location>
        <begin position="264"/>
        <end position="330"/>
    </location>
</feature>
<dbReference type="OrthoDB" id="433755at2759"/>
<dbReference type="InParanoid" id="A0A4W6F9H1"/>
<dbReference type="PANTHER" id="PTHR23308">
    <property type="entry name" value="NUCLEAR INHIBITOR OF PROTEIN PHOSPHATASE-1"/>
    <property type="match status" value="1"/>
</dbReference>
<dbReference type="KEGG" id="lcf:108896169"/>
<dbReference type="SUPFAM" id="SSF49879">
    <property type="entry name" value="SMAD/FHA domain"/>
    <property type="match status" value="1"/>
</dbReference>
<dbReference type="InterPro" id="IPR050923">
    <property type="entry name" value="Cell_Proc_Reg/RNA_Proc"/>
</dbReference>
<feature type="region of interest" description="Disordered" evidence="1">
    <location>
        <begin position="509"/>
        <end position="530"/>
    </location>
</feature>
<proteinExistence type="predicted"/>
<evidence type="ECO:0000313" key="5">
    <source>
        <dbReference type="RefSeq" id="XP_018550717.1"/>
    </source>
</evidence>
<feature type="domain" description="FHA" evidence="2">
    <location>
        <begin position="174"/>
        <end position="234"/>
    </location>
</feature>
<evidence type="ECO:0000313" key="4">
    <source>
        <dbReference type="Proteomes" id="UP000314980"/>
    </source>
</evidence>
<feature type="compositionally biased region" description="Basic and acidic residues" evidence="1">
    <location>
        <begin position="276"/>
        <end position="293"/>
    </location>
</feature>
<keyword evidence="4" id="KW-1185">Reference proteome</keyword>
<feature type="compositionally biased region" description="Basic and acidic residues" evidence="1">
    <location>
        <begin position="786"/>
        <end position="796"/>
    </location>
</feature>
<dbReference type="Pfam" id="PF00498">
    <property type="entry name" value="FHA"/>
    <property type="match status" value="1"/>
</dbReference>
<reference evidence="3" key="3">
    <citation type="submission" date="2025-05" db="UniProtKB">
        <authorList>
            <consortium name="Ensembl"/>
        </authorList>
    </citation>
    <scope>IDENTIFICATION</scope>
</reference>
<dbReference type="CDD" id="cd19856">
    <property type="entry name" value="DSRM_Kanadaptin"/>
    <property type="match status" value="1"/>
</dbReference>
<feature type="compositionally biased region" description="Basic and acidic residues" evidence="1">
    <location>
        <begin position="695"/>
        <end position="708"/>
    </location>
</feature>
<dbReference type="GeneID" id="108896169"/>
<sequence length="796" mass="88562">MSSAMETDECSTAENGGGPEKKDLSTTEPETEDPFKKPAVFAAPSLTIKRGNVAASSKLTSTESKSVSENNKAEVVDTTSDTSSGPANDKEISDQRQVEDKQSDKDKNVSTVKTKSDAKPRVLPAKGPPAGKFPPLPYTEPPWGGRAPDIPYALEILKNGTIVDKVPLTHRSFFVVGRLPVCDVSLEHPSISRYHAVIQFRGQAGEEECVGEERGFYIHDLGSTHGTVVNKNKIPPKTYIRLRVGHVLKFGGSTRLFILQGPEFDEEEESELTVTELRERAQKQKAELERRMMGDGSDDDGDDDDDKEKEEDGEGGSNKSKQSNEDSGCSWGMAEEVVPEEDENEENPFSTEFHEDQEAAYLKDPKKALQGFYDREGEELEFEYEDKSHGTWLCRIKLPVDDAMGRQLVAEVTHTGKKKEAAIQCCLEACRMLEARGLLRQEAVSRKRKKKNWEDEDYYDSDDDTFLDRTGTVERKRQERMKKAGKIEERPETYESLVAKLSEVEKELEDTQKKLSAGRGDSSGSSTEDPLDAFMTAVRSEAAMDTVERRKLHVHVADLRKDAQRLRKLVELTRPAQMPSLLPGGSSEKPKKTLPLFGAMKGGTKFKLKTGTIGKLPPKRPNLPAALFNMKELPPGGEEEEEEEEEETEKNEDNDEKRCTSIAESDADADESGASMSRERTPPRQQREQPAQPQELKEQSCKLRRGGECAEAVQQEPEHRSNKAPAAPSPKSRAEGDREPAADSSPRKKKKVMGPSRPPVQLSGQYPEDDPDYSVWMPPAGQTGDGRTHLNDKYGY</sequence>